<dbReference type="PROSITE" id="PS50330">
    <property type="entry name" value="UIM"/>
    <property type="match status" value="3"/>
</dbReference>
<feature type="region of interest" description="Disordered" evidence="3">
    <location>
        <begin position="460"/>
        <end position="479"/>
    </location>
</feature>
<gene>
    <name evidence="5" type="ORF">ACHAXA_002379</name>
</gene>
<proteinExistence type="inferred from homology"/>
<dbReference type="Gene3D" id="1.10.287.3990">
    <property type="match status" value="1"/>
</dbReference>
<dbReference type="PROSITE" id="PS50234">
    <property type="entry name" value="VWFA"/>
    <property type="match status" value="1"/>
</dbReference>
<evidence type="ECO:0000256" key="1">
    <source>
        <dbReference type="ARBA" id="ARBA00005574"/>
    </source>
</evidence>
<dbReference type="GO" id="GO:0000502">
    <property type="term" value="C:proteasome complex"/>
    <property type="evidence" value="ECO:0007669"/>
    <property type="project" value="UniProtKB-KW"/>
</dbReference>
<dbReference type="Pfam" id="PF02809">
    <property type="entry name" value="UIM"/>
    <property type="match status" value="3"/>
</dbReference>
<accession>A0ABD3RA52</accession>
<dbReference type="EMBL" id="JALLPB020000372">
    <property type="protein sequence ID" value="KAL3809809.1"/>
    <property type="molecule type" value="Genomic_DNA"/>
</dbReference>
<dbReference type="Gene3D" id="3.40.50.410">
    <property type="entry name" value="von Willebrand factor, type A domain"/>
    <property type="match status" value="1"/>
</dbReference>
<dbReference type="AlphaFoldDB" id="A0ABD3RA52"/>
<protein>
    <recommendedName>
        <fullName evidence="4">VWFA domain-containing protein</fullName>
    </recommendedName>
</protein>
<dbReference type="Proteomes" id="UP001530377">
    <property type="component" value="Unassembled WGS sequence"/>
</dbReference>
<name>A0ABD3RA52_9STRA</name>
<feature type="domain" description="VWFA" evidence="4">
    <location>
        <begin position="27"/>
        <end position="212"/>
    </location>
</feature>
<evidence type="ECO:0000256" key="2">
    <source>
        <dbReference type="ARBA" id="ARBA00022942"/>
    </source>
</evidence>
<dbReference type="SMART" id="SM00726">
    <property type="entry name" value="UIM"/>
    <property type="match status" value="3"/>
</dbReference>
<comment type="caution">
    <text evidence="5">The sequence shown here is derived from an EMBL/GenBank/DDBJ whole genome shotgun (WGS) entry which is preliminary data.</text>
</comment>
<evidence type="ECO:0000313" key="6">
    <source>
        <dbReference type="Proteomes" id="UP001530377"/>
    </source>
</evidence>
<dbReference type="SUPFAM" id="SSF53300">
    <property type="entry name" value="vWA-like"/>
    <property type="match status" value="1"/>
</dbReference>
<dbReference type="Pfam" id="PF13519">
    <property type="entry name" value="VWA_2"/>
    <property type="match status" value="1"/>
</dbReference>
<keyword evidence="2" id="KW-0647">Proteasome</keyword>
<dbReference type="InterPro" id="IPR036465">
    <property type="entry name" value="vWFA_dom_sf"/>
</dbReference>
<dbReference type="InterPro" id="IPR003903">
    <property type="entry name" value="UIM_dom"/>
</dbReference>
<dbReference type="SMART" id="SM00327">
    <property type="entry name" value="VWA"/>
    <property type="match status" value="1"/>
</dbReference>
<keyword evidence="6" id="KW-1185">Reference proteome</keyword>
<dbReference type="PANTHER" id="PTHR10223">
    <property type="entry name" value="26S PROTEASOME NON-ATPASE REGULATORY SUBUNIT 4"/>
    <property type="match status" value="1"/>
</dbReference>
<dbReference type="PANTHER" id="PTHR10223:SF0">
    <property type="entry name" value="26S PROTEASOME NON-ATPASE REGULATORY SUBUNIT 4"/>
    <property type="match status" value="1"/>
</dbReference>
<reference evidence="5 6" key="1">
    <citation type="submission" date="2024-10" db="EMBL/GenBank/DDBJ databases">
        <title>Updated reference genomes for cyclostephanoid diatoms.</title>
        <authorList>
            <person name="Roberts W.R."/>
            <person name="Alverson A.J."/>
        </authorList>
    </citation>
    <scope>NUCLEOTIDE SEQUENCE [LARGE SCALE GENOMIC DNA]</scope>
    <source>
        <strain evidence="5 6">AJA228-03</strain>
    </source>
</reference>
<evidence type="ECO:0000313" key="5">
    <source>
        <dbReference type="EMBL" id="KAL3809809.1"/>
    </source>
</evidence>
<dbReference type="FunFam" id="3.40.50.410:FF:000005">
    <property type="entry name" value="26S proteasome non-ATPase regulatory subunit 4"/>
    <property type="match status" value="1"/>
</dbReference>
<evidence type="ECO:0000256" key="3">
    <source>
        <dbReference type="SAM" id="MobiDB-lite"/>
    </source>
</evidence>
<feature type="non-terminal residue" evidence="5">
    <location>
        <position position="1"/>
    </location>
</feature>
<comment type="similarity">
    <text evidence="1">Belongs to the proteasome subunit S5A family.</text>
</comment>
<dbReference type="InterPro" id="IPR002035">
    <property type="entry name" value="VWF_A"/>
</dbReference>
<evidence type="ECO:0000259" key="4">
    <source>
        <dbReference type="PROSITE" id="PS50234"/>
    </source>
</evidence>
<dbReference type="InterPro" id="IPR027040">
    <property type="entry name" value="PSMD4"/>
</dbReference>
<organism evidence="5 6">
    <name type="scientific">Cyclostephanos tholiformis</name>
    <dbReference type="NCBI Taxonomy" id="382380"/>
    <lineage>
        <taxon>Eukaryota</taxon>
        <taxon>Sar</taxon>
        <taxon>Stramenopiles</taxon>
        <taxon>Ochrophyta</taxon>
        <taxon>Bacillariophyta</taxon>
        <taxon>Coscinodiscophyceae</taxon>
        <taxon>Thalassiosirophycidae</taxon>
        <taxon>Stephanodiscales</taxon>
        <taxon>Stephanodiscaceae</taxon>
        <taxon>Cyclostephanos</taxon>
    </lineage>
</organism>
<sequence length="479" mass="49136">FAAQNTNCPPFYQHPSQLPPATMPLESCMILLDNSEYMRNGDYIPTRLEAQTDAANLLVNAKTGSNPESTVGVIAMSSTGPSSGAELLVSPTDDLGKILAALHGVRLSGEMIPPGRDAVDIAASVQVAALALKHRRNKNGSQRIVLFVGSPLTCADSKALVKAGKQLKKNNVSIDVVVLGEAEVNEPKLRELVDAANGSAGVTGGGDNNDAFGGGGERTCHLVTIPVGVLPSDVLVASPILRGDGGGGMGMGGGGMGGMAGAGSGGGGGFAEFGGVDPSMDPELAMALRVSMEEERARQERVAAAAAAAASGGEEAKTGDEADGGILAAAAESTDATASAVDESGEMNDEDALLQQALAMSMAENQASPTENIEMDSAEMDMTRGGGDEDDEDAAMQMALAMSMQSERDEAGPVGQQQQQFQDPAFVNQVSTCFLCLQSLLGSLPGVNPDDPAIQEALRKANEDKIEKKDNIDDSKGSK</sequence>